<name>A0A381T5R8_9ZZZZ</name>
<feature type="domain" description="Fumarylacetoacetase-like C-terminal" evidence="3">
    <location>
        <begin position="139"/>
        <end position="358"/>
    </location>
</feature>
<dbReference type="InterPro" id="IPR011234">
    <property type="entry name" value="Fumarylacetoacetase-like_C"/>
</dbReference>
<evidence type="ECO:0000256" key="1">
    <source>
        <dbReference type="ARBA" id="ARBA00010211"/>
    </source>
</evidence>
<dbReference type="GO" id="GO:0046872">
    <property type="term" value="F:metal ion binding"/>
    <property type="evidence" value="ECO:0007669"/>
    <property type="project" value="UniProtKB-KW"/>
</dbReference>
<dbReference type="SUPFAM" id="SSF56529">
    <property type="entry name" value="FAH"/>
    <property type="match status" value="1"/>
</dbReference>
<comment type="similarity">
    <text evidence="1">Belongs to the FAH family.</text>
</comment>
<organism evidence="4">
    <name type="scientific">marine metagenome</name>
    <dbReference type="NCBI Taxonomy" id="408172"/>
    <lineage>
        <taxon>unclassified sequences</taxon>
        <taxon>metagenomes</taxon>
        <taxon>ecological metagenomes</taxon>
    </lineage>
</organism>
<evidence type="ECO:0000313" key="4">
    <source>
        <dbReference type="EMBL" id="SVA10901.1"/>
    </source>
</evidence>
<reference evidence="4" key="1">
    <citation type="submission" date="2018-05" db="EMBL/GenBank/DDBJ databases">
        <authorList>
            <person name="Lanie J.A."/>
            <person name="Ng W.-L."/>
            <person name="Kazmierczak K.M."/>
            <person name="Andrzejewski T.M."/>
            <person name="Davidsen T.M."/>
            <person name="Wayne K.J."/>
            <person name="Tettelin H."/>
            <person name="Glass J.I."/>
            <person name="Rusch D."/>
            <person name="Podicherti R."/>
            <person name="Tsui H.-C.T."/>
            <person name="Winkler M.E."/>
        </authorList>
    </citation>
    <scope>NUCLEOTIDE SEQUENCE</scope>
</reference>
<evidence type="ECO:0000256" key="2">
    <source>
        <dbReference type="ARBA" id="ARBA00022723"/>
    </source>
</evidence>
<protein>
    <recommendedName>
        <fullName evidence="3">Fumarylacetoacetase-like C-terminal domain-containing protein</fullName>
    </recommendedName>
</protein>
<dbReference type="PANTHER" id="PTHR42796:SF4">
    <property type="entry name" value="FUMARYLACETOACETATE HYDROLASE DOMAIN-CONTAINING PROTEIN 2A"/>
    <property type="match status" value="1"/>
</dbReference>
<dbReference type="GO" id="GO:0003824">
    <property type="term" value="F:catalytic activity"/>
    <property type="evidence" value="ECO:0007669"/>
    <property type="project" value="InterPro"/>
</dbReference>
<dbReference type="PANTHER" id="PTHR42796">
    <property type="entry name" value="FUMARYLACETOACETATE HYDROLASE DOMAIN-CONTAINING PROTEIN 2A-RELATED"/>
    <property type="match status" value="1"/>
</dbReference>
<sequence>MTIKTYQIAHLSILLGIFFLHTVANANPKISDQPITPFKLATFEANNSSKIGIAIQGKLLDLSAANRYVSKKFNLSDISIPDDMLSLIEQYHNLSHRLYQIANHFSEENYFSKNKHPFVFNPKNVSFKAPIKYPYNLLAAAANYKSHADEMSSPDQGRPSVLGIDIDNEGPHMFAKSPRSTIIDPGEPYYIADGVNIDWEAELAIIIGQPAYKVTLENAHDHVFGYSIIYDVSIRGGKNLEPLNKMIPGVNWFRGKSSDRAAPFGPYIVPKEFIKADDLRITTKVNGVTKQDGNSKDMIYNENYLIRFVTSVMTLYPGDIIATGTPDGVGAARKPPEFLKPGDLVEISIEGIGTLVTPMKSTE</sequence>
<dbReference type="EMBL" id="UINC01003989">
    <property type="protein sequence ID" value="SVA10901.1"/>
    <property type="molecule type" value="Genomic_DNA"/>
</dbReference>
<dbReference type="InterPro" id="IPR036663">
    <property type="entry name" value="Fumarylacetoacetase_C_sf"/>
</dbReference>
<evidence type="ECO:0000259" key="3">
    <source>
        <dbReference type="Pfam" id="PF01557"/>
    </source>
</evidence>
<gene>
    <name evidence="4" type="ORF">METZ01_LOCUS63755</name>
</gene>
<accession>A0A381T5R8</accession>
<dbReference type="InterPro" id="IPR051121">
    <property type="entry name" value="FAH"/>
</dbReference>
<dbReference type="AlphaFoldDB" id="A0A381T5R8"/>
<proteinExistence type="inferred from homology"/>
<dbReference type="GO" id="GO:0044281">
    <property type="term" value="P:small molecule metabolic process"/>
    <property type="evidence" value="ECO:0007669"/>
    <property type="project" value="UniProtKB-ARBA"/>
</dbReference>
<dbReference type="Pfam" id="PF01557">
    <property type="entry name" value="FAA_hydrolase"/>
    <property type="match status" value="1"/>
</dbReference>
<dbReference type="Gene3D" id="3.90.850.10">
    <property type="entry name" value="Fumarylacetoacetase-like, C-terminal domain"/>
    <property type="match status" value="1"/>
</dbReference>
<keyword evidence="2" id="KW-0479">Metal-binding</keyword>